<evidence type="ECO:0000313" key="2">
    <source>
        <dbReference type="EMBL" id="QPP05089.1"/>
    </source>
</evidence>
<accession>A0A7T1T2B9</accession>
<keyword evidence="3" id="KW-1185">Reference proteome</keyword>
<gene>
    <name evidence="2" type="ORF">G4Z16_00320</name>
</gene>
<evidence type="ECO:0000313" key="3">
    <source>
        <dbReference type="Proteomes" id="UP000595046"/>
    </source>
</evidence>
<feature type="compositionally biased region" description="Low complexity" evidence="1">
    <location>
        <begin position="265"/>
        <end position="277"/>
    </location>
</feature>
<evidence type="ECO:0000256" key="1">
    <source>
        <dbReference type="SAM" id="MobiDB-lite"/>
    </source>
</evidence>
<name>A0A7T1T2B9_9ACTN</name>
<dbReference type="AlphaFoldDB" id="A0A7T1T2B9"/>
<dbReference type="Proteomes" id="UP000595046">
    <property type="component" value="Chromosome"/>
</dbReference>
<dbReference type="RefSeq" id="WP_197348586.1">
    <property type="nucleotide sequence ID" value="NZ_CP048882.1"/>
</dbReference>
<organism evidence="2 3">
    <name type="scientific">Streptomyces bathyalis</name>
    <dbReference type="NCBI Taxonomy" id="2710756"/>
    <lineage>
        <taxon>Bacteria</taxon>
        <taxon>Bacillati</taxon>
        <taxon>Actinomycetota</taxon>
        <taxon>Actinomycetes</taxon>
        <taxon>Kitasatosporales</taxon>
        <taxon>Streptomycetaceae</taxon>
        <taxon>Streptomyces</taxon>
    </lineage>
</organism>
<reference evidence="3" key="1">
    <citation type="submission" date="2020-02" db="EMBL/GenBank/DDBJ databases">
        <title>Streptomyces sp. ASO4wet.</title>
        <authorList>
            <person name="Risdian C."/>
            <person name="Landwehr W."/>
            <person name="Schupp P."/>
            <person name="Wink J."/>
        </authorList>
    </citation>
    <scope>NUCLEOTIDE SEQUENCE [LARGE SCALE GENOMIC DNA]</scope>
    <source>
        <strain evidence="3">ASO4wet</strain>
    </source>
</reference>
<sequence>MHDDVAMSTAAKELGLEPGEMALAAQLGHVRTVRAEDSATTLRVGRGPVRRRVPRDELARLRAAEDFPNGLRERLRVVDAGGGAELLGVTGARFARLARGGCFSPVRFYLNRYRTVVWLYLAQELNSFAENRPELLSGILPRGLRMLLAEGVDLRAGHWRGRRVGQLCRQAEGPWEAAAARAAVLSEEILREAVPDEGERARLSALRPELVPFRGRPPAVREVAEELCKAAAEDEIFWQRLMLAADLESARASEARAPEDAAELAHSAGPAHGAGPSDSTDGKASWPAGRTQTCTWRPPARTGLGPPPDRGARTGVAGSHSHGRSRPVEQRARVLNALRAPRQRPPWWGSALGPERPRGFSRPAF</sequence>
<protein>
    <submittedName>
        <fullName evidence="2">Uncharacterized protein</fullName>
    </submittedName>
</protein>
<feature type="region of interest" description="Disordered" evidence="1">
    <location>
        <begin position="254"/>
        <end position="365"/>
    </location>
</feature>
<dbReference type="InterPro" id="IPR045652">
    <property type="entry name" value="DUF6397"/>
</dbReference>
<dbReference type="Pfam" id="PF19934">
    <property type="entry name" value="DUF6397"/>
    <property type="match status" value="1"/>
</dbReference>
<dbReference type="KEGG" id="sbat:G4Z16_00320"/>
<dbReference type="EMBL" id="CP048882">
    <property type="protein sequence ID" value="QPP05089.1"/>
    <property type="molecule type" value="Genomic_DNA"/>
</dbReference>
<proteinExistence type="predicted"/>